<feature type="region of interest" description="Disordered" evidence="11">
    <location>
        <begin position="1"/>
        <end position="95"/>
    </location>
</feature>
<accession>A0A9P4IC41</accession>
<proteinExistence type="inferred from homology"/>
<gene>
    <name evidence="15" type="ORF">NA57DRAFT_17422</name>
</gene>
<feature type="domain" description="R3H" evidence="14">
    <location>
        <begin position="760"/>
        <end position="823"/>
    </location>
</feature>
<dbReference type="Proteomes" id="UP000799772">
    <property type="component" value="Unassembled WGS sequence"/>
</dbReference>
<dbReference type="InterPro" id="IPR001841">
    <property type="entry name" value="Znf_RING"/>
</dbReference>
<feature type="non-terminal residue" evidence="15">
    <location>
        <position position="914"/>
    </location>
</feature>
<dbReference type="InterPro" id="IPR036867">
    <property type="entry name" value="R3H_dom_sf"/>
</dbReference>
<dbReference type="SMART" id="SM00393">
    <property type="entry name" value="R3H"/>
    <property type="match status" value="1"/>
</dbReference>
<dbReference type="PANTHER" id="PTHR12360:SF12">
    <property type="entry name" value="TRANSCRIPTIONAL REPRESSOR NF-X1"/>
    <property type="match status" value="1"/>
</dbReference>
<dbReference type="SMART" id="SM00438">
    <property type="entry name" value="ZnF_NFX"/>
    <property type="match status" value="9"/>
</dbReference>
<dbReference type="InterPro" id="IPR019786">
    <property type="entry name" value="Zinc_finger_PHD-type_CS"/>
</dbReference>
<evidence type="ECO:0000256" key="8">
    <source>
        <dbReference type="ARBA" id="ARBA00023163"/>
    </source>
</evidence>
<dbReference type="InterPro" id="IPR019787">
    <property type="entry name" value="Znf_PHD-finger"/>
</dbReference>
<dbReference type="InterPro" id="IPR034078">
    <property type="entry name" value="NFX1_fam"/>
</dbReference>
<dbReference type="PANTHER" id="PTHR12360">
    <property type="entry name" value="NUCLEAR TRANSCRIPTION FACTOR, X-BOX BINDING 1 NFX1"/>
    <property type="match status" value="1"/>
</dbReference>
<reference evidence="15" key="1">
    <citation type="journal article" date="2020" name="Stud. Mycol.">
        <title>101 Dothideomycetes genomes: a test case for predicting lifestyles and emergence of pathogens.</title>
        <authorList>
            <person name="Haridas S."/>
            <person name="Albert R."/>
            <person name="Binder M."/>
            <person name="Bloem J."/>
            <person name="Labutti K."/>
            <person name="Salamov A."/>
            <person name="Andreopoulos B."/>
            <person name="Baker S."/>
            <person name="Barry K."/>
            <person name="Bills G."/>
            <person name="Bluhm B."/>
            <person name="Cannon C."/>
            <person name="Castanera R."/>
            <person name="Culley D."/>
            <person name="Daum C."/>
            <person name="Ezra D."/>
            <person name="Gonzalez J."/>
            <person name="Henrissat B."/>
            <person name="Kuo A."/>
            <person name="Liang C."/>
            <person name="Lipzen A."/>
            <person name="Lutzoni F."/>
            <person name="Magnuson J."/>
            <person name="Mondo S."/>
            <person name="Nolan M."/>
            <person name="Ohm R."/>
            <person name="Pangilinan J."/>
            <person name="Park H.-J."/>
            <person name="Ramirez L."/>
            <person name="Alfaro M."/>
            <person name="Sun H."/>
            <person name="Tritt A."/>
            <person name="Yoshinaga Y."/>
            <person name="Zwiers L.-H."/>
            <person name="Turgeon B."/>
            <person name="Goodwin S."/>
            <person name="Spatafora J."/>
            <person name="Crous P."/>
            <person name="Grigoriev I."/>
        </authorList>
    </citation>
    <scope>NUCLEOTIDE SEQUENCE</scope>
    <source>
        <strain evidence="15">CBS 133067</strain>
    </source>
</reference>
<evidence type="ECO:0000256" key="10">
    <source>
        <dbReference type="PROSITE-ProRule" id="PRU00175"/>
    </source>
</evidence>
<keyword evidence="6" id="KW-0862">Zinc</keyword>
<evidence type="ECO:0000313" key="15">
    <source>
        <dbReference type="EMBL" id="KAF2099141.1"/>
    </source>
</evidence>
<evidence type="ECO:0008006" key="17">
    <source>
        <dbReference type="Google" id="ProtNLM"/>
    </source>
</evidence>
<dbReference type="SUPFAM" id="SSF57850">
    <property type="entry name" value="RING/U-box"/>
    <property type="match status" value="1"/>
</dbReference>
<comment type="similarity">
    <text evidence="2">Belongs to the NFX1 family.</text>
</comment>
<dbReference type="CDD" id="cd06006">
    <property type="entry name" value="R3H_unknown_2"/>
    <property type="match status" value="1"/>
</dbReference>
<evidence type="ECO:0000256" key="11">
    <source>
        <dbReference type="SAM" id="MobiDB-lite"/>
    </source>
</evidence>
<evidence type="ECO:0000256" key="4">
    <source>
        <dbReference type="ARBA" id="ARBA00022737"/>
    </source>
</evidence>
<dbReference type="InterPro" id="IPR034077">
    <property type="entry name" value="R3H_FAP1"/>
</dbReference>
<feature type="non-terminal residue" evidence="15">
    <location>
        <position position="1"/>
    </location>
</feature>
<keyword evidence="8" id="KW-0804">Transcription</keyword>
<dbReference type="GO" id="GO:0000977">
    <property type="term" value="F:RNA polymerase II transcription regulatory region sequence-specific DNA binding"/>
    <property type="evidence" value="ECO:0007669"/>
    <property type="project" value="TreeGrafter"/>
</dbReference>
<keyword evidence="16" id="KW-1185">Reference proteome</keyword>
<dbReference type="GO" id="GO:0000981">
    <property type="term" value="F:DNA-binding transcription factor activity, RNA polymerase II-specific"/>
    <property type="evidence" value="ECO:0007669"/>
    <property type="project" value="TreeGrafter"/>
</dbReference>
<keyword evidence="9" id="KW-0539">Nucleus</keyword>
<evidence type="ECO:0000256" key="2">
    <source>
        <dbReference type="ARBA" id="ARBA00007269"/>
    </source>
</evidence>
<feature type="domain" description="PHD-type" evidence="12">
    <location>
        <begin position="102"/>
        <end position="165"/>
    </location>
</feature>
<sequence>QSGRPPRRGGRGGRATQVAPLRMVNGRQFGGQLTQPDDDAISTSAASVTSPLQADAPEFRPGQTHTARPPRVQQPRPQRRRGSRSTAKDLPTRIHEDIDNKQYECAICTNEIQRNSRVWSCKTCWTVFHLSCVKKWATAKREEQRPQNGQDDSSQHWRCPGCNLPKEVIPKSFTCWCEKETDPRSLPGLPPFSCGQTCSREHEIPKKCPHPCQELCHAGPCPPCPNMGPSQMCFCGRETVTKRCIDTDYENGWTCGAVCGELMPCGEHYCTRSCHEGLCGACEEMVDVKCYCGKVERQMWCCDRQEEKTSRLELAHGQDADGEESWIGSFDCGQICGRPYDCGSHICEKTCHPLDAATPHCPKSPDIVTHCPCGKTLLSDISNSARTSCEDRVPNCDKPCLKLLACGHECQQICHAGDCLPCMQVVTIHCRCGRTASPSICHQGVEEPPQCARVCRATLNCGRHQCDERCCSGEKKASERLSKKKPRALNAAQRPSNEDFEAEHICTRVCGRSLKCGNHECQELCHKGPCGSCREAIFDDISCNCGRTVLQSPLPCGTKPPPCRYECERPKACGHPQVAHNCHLGDESCPKCPFLTTKSCLCGKHQMKNQPCWLTEVRCGEVCGERLKSCRTHNCRKPCHRPGDCEDATSHCQQECGKEKSCGHPDSAPCHAPRPCKEDKPCAHKIFITCKCQRIKKEAPCNTTRHTRGNLDRSLDCDDECARLERNRRLALALNIDPETHKDDHIPYSAETLNMFLNNVQWAQAQEKEMRLLAADPGTKRLRFKPMASHQRAFIHSLAEDFGFDSESMDPEPHRHVAIFKTPRFVMAPMKTLAECARIRHSQRLASAAAAAENAAVKVKKSNVEAEPYNAFLLTGVRFGLTVEELRSAIQPVLTGTPVQLDISFLPSEDVVLK</sequence>
<name>A0A9P4IC41_9PEZI</name>
<dbReference type="FunFam" id="3.30.1370.50:FF:000006">
    <property type="entry name" value="NF-X1 finger transcription factor"/>
    <property type="match status" value="1"/>
</dbReference>
<dbReference type="GO" id="GO:0008270">
    <property type="term" value="F:zinc ion binding"/>
    <property type="evidence" value="ECO:0007669"/>
    <property type="project" value="UniProtKB-KW"/>
</dbReference>
<evidence type="ECO:0000259" key="14">
    <source>
        <dbReference type="PROSITE" id="PS51061"/>
    </source>
</evidence>
<evidence type="ECO:0000256" key="6">
    <source>
        <dbReference type="ARBA" id="ARBA00022833"/>
    </source>
</evidence>
<dbReference type="CDD" id="cd16492">
    <property type="entry name" value="RING-CH-C4HC3_NFX1-like"/>
    <property type="match status" value="1"/>
</dbReference>
<comment type="caution">
    <text evidence="15">The sequence shown here is derived from an EMBL/GenBank/DDBJ whole genome shotgun (WGS) entry which is preliminary data.</text>
</comment>
<dbReference type="PROSITE" id="PS50016">
    <property type="entry name" value="ZF_PHD_2"/>
    <property type="match status" value="1"/>
</dbReference>
<dbReference type="Pfam" id="PF01422">
    <property type="entry name" value="zf-NF-X1"/>
    <property type="match status" value="6"/>
</dbReference>
<dbReference type="SUPFAM" id="SSF82708">
    <property type="entry name" value="R3H domain"/>
    <property type="match status" value="1"/>
</dbReference>
<feature type="compositionally biased region" description="Basic and acidic residues" evidence="11">
    <location>
        <begin position="86"/>
        <end position="95"/>
    </location>
</feature>
<keyword evidence="5 10" id="KW-0863">Zinc-finger</keyword>
<evidence type="ECO:0000313" key="16">
    <source>
        <dbReference type="Proteomes" id="UP000799772"/>
    </source>
</evidence>
<dbReference type="CDD" id="cd06008">
    <property type="entry name" value="NF-X1-zinc-finger"/>
    <property type="match status" value="4"/>
</dbReference>
<evidence type="ECO:0000256" key="9">
    <source>
        <dbReference type="ARBA" id="ARBA00023242"/>
    </source>
</evidence>
<dbReference type="AlphaFoldDB" id="A0A9P4IC41"/>
<evidence type="ECO:0000256" key="3">
    <source>
        <dbReference type="ARBA" id="ARBA00022723"/>
    </source>
</evidence>
<dbReference type="PROSITE" id="PS01359">
    <property type="entry name" value="ZF_PHD_1"/>
    <property type="match status" value="1"/>
</dbReference>
<dbReference type="PROSITE" id="PS50089">
    <property type="entry name" value="ZF_RING_2"/>
    <property type="match status" value="1"/>
</dbReference>
<dbReference type="EMBL" id="ML978126">
    <property type="protein sequence ID" value="KAF2099141.1"/>
    <property type="molecule type" value="Genomic_DNA"/>
</dbReference>
<keyword evidence="4" id="KW-0677">Repeat</keyword>
<feature type="compositionally biased region" description="Polar residues" evidence="11">
    <location>
        <begin position="31"/>
        <end position="52"/>
    </location>
</feature>
<dbReference type="GO" id="GO:0005634">
    <property type="term" value="C:nucleus"/>
    <property type="evidence" value="ECO:0007669"/>
    <property type="project" value="UniProtKB-SubCell"/>
</dbReference>
<keyword evidence="7" id="KW-0805">Transcription regulation</keyword>
<dbReference type="InterPro" id="IPR001374">
    <property type="entry name" value="R3H_dom"/>
</dbReference>
<keyword evidence="3" id="KW-0479">Metal-binding</keyword>
<evidence type="ECO:0000259" key="12">
    <source>
        <dbReference type="PROSITE" id="PS50016"/>
    </source>
</evidence>
<evidence type="ECO:0000259" key="13">
    <source>
        <dbReference type="PROSITE" id="PS50089"/>
    </source>
</evidence>
<dbReference type="PROSITE" id="PS51061">
    <property type="entry name" value="R3H"/>
    <property type="match status" value="1"/>
</dbReference>
<dbReference type="Gene3D" id="3.30.1370.50">
    <property type="entry name" value="R3H-like domain"/>
    <property type="match status" value="1"/>
</dbReference>
<feature type="compositionally biased region" description="Basic residues" evidence="11">
    <location>
        <begin position="1"/>
        <end position="11"/>
    </location>
</feature>
<dbReference type="OrthoDB" id="6512771at2759"/>
<evidence type="ECO:0000256" key="7">
    <source>
        <dbReference type="ARBA" id="ARBA00023015"/>
    </source>
</evidence>
<protein>
    <recommendedName>
        <fullName evidence="17">R3H domain-containing protein</fullName>
    </recommendedName>
</protein>
<organism evidence="15 16">
    <name type="scientific">Rhizodiscina lignyota</name>
    <dbReference type="NCBI Taxonomy" id="1504668"/>
    <lineage>
        <taxon>Eukaryota</taxon>
        <taxon>Fungi</taxon>
        <taxon>Dikarya</taxon>
        <taxon>Ascomycota</taxon>
        <taxon>Pezizomycotina</taxon>
        <taxon>Dothideomycetes</taxon>
        <taxon>Pleosporomycetidae</taxon>
        <taxon>Aulographales</taxon>
        <taxon>Rhizodiscinaceae</taxon>
        <taxon>Rhizodiscina</taxon>
    </lineage>
</organism>
<dbReference type="GO" id="GO:0000122">
    <property type="term" value="P:negative regulation of transcription by RNA polymerase II"/>
    <property type="evidence" value="ECO:0007669"/>
    <property type="project" value="TreeGrafter"/>
</dbReference>
<feature type="domain" description="RING-type" evidence="13">
    <location>
        <begin position="105"/>
        <end position="163"/>
    </location>
</feature>
<evidence type="ECO:0000256" key="5">
    <source>
        <dbReference type="ARBA" id="ARBA00022771"/>
    </source>
</evidence>
<dbReference type="Pfam" id="PF01424">
    <property type="entry name" value="R3H"/>
    <property type="match status" value="1"/>
</dbReference>
<comment type="subcellular location">
    <subcellularLocation>
        <location evidence="1">Nucleus</location>
    </subcellularLocation>
</comment>
<evidence type="ECO:0000256" key="1">
    <source>
        <dbReference type="ARBA" id="ARBA00004123"/>
    </source>
</evidence>
<dbReference type="InterPro" id="IPR000967">
    <property type="entry name" value="Znf_NFX1"/>
</dbReference>